<dbReference type="PANTHER" id="PTHR45703">
    <property type="entry name" value="DYNEIN HEAVY CHAIN"/>
    <property type="match status" value="1"/>
</dbReference>
<comment type="caution">
    <text evidence="3">The sequence shown here is derived from an EMBL/GenBank/DDBJ whole genome shotgun (WGS) entry which is preliminary data.</text>
</comment>
<dbReference type="InterPro" id="IPR013602">
    <property type="entry name" value="Dynein_heavy_linker"/>
</dbReference>
<evidence type="ECO:0000259" key="1">
    <source>
        <dbReference type="Pfam" id="PF08393"/>
    </source>
</evidence>
<proteinExistence type="predicted"/>
<protein>
    <submittedName>
        <fullName evidence="3">Dynein axonemal heavy chain 6</fullName>
    </submittedName>
</protein>
<dbReference type="EMBL" id="JARBJD010000210">
    <property type="protein sequence ID" value="KAK2947123.1"/>
    <property type="molecule type" value="Genomic_DNA"/>
</dbReference>
<sequence>MEKNNEQLDLLQKKLQDYLETKRVKFPRFYFLSNDELLQILAQTTDARAVQPFMNKCFDAISSLQFCSEKDMKEKKTDVAEMTPEEKKAFSKLNPNSADFVTAMVSVENEVVPLLKPVPTHSPVEEWLLEFKHEMCRTINVAILAVDQIVWTQNVEEALTKVESGEDKNPIDVYSGKVKDQLAEAVNLVRGSLAPLERATINTVIVIDVHARDIVNQLLQKGITSKEDFDWMVNLRYNFDEEKQITLVKQTNTSIEYGNEYFGNSPRLVITPLTDRCDVTLTLSLHLRLGGNPAVARQCVVFNYSDEIDYMMMGRFFSGLVLAGAWACFDEFNRIDIDVLSVIAQHSNKSETWLNLL</sequence>
<dbReference type="InterPro" id="IPR026983">
    <property type="entry name" value="DHC"/>
</dbReference>
<gene>
    <name evidence="3" type="ORF">BLNAU_17975</name>
</gene>
<dbReference type="Gene3D" id="1.20.58.1120">
    <property type="match status" value="1"/>
</dbReference>
<dbReference type="InterPro" id="IPR027417">
    <property type="entry name" value="P-loop_NTPase"/>
</dbReference>
<dbReference type="Pfam" id="PF08393">
    <property type="entry name" value="DHC_N2"/>
    <property type="match status" value="1"/>
</dbReference>
<evidence type="ECO:0000313" key="4">
    <source>
        <dbReference type="Proteomes" id="UP001281761"/>
    </source>
</evidence>
<dbReference type="Gene3D" id="3.40.50.300">
    <property type="entry name" value="P-loop containing nucleotide triphosphate hydrolases"/>
    <property type="match status" value="1"/>
</dbReference>
<organism evidence="3 4">
    <name type="scientific">Blattamonas nauphoetae</name>
    <dbReference type="NCBI Taxonomy" id="2049346"/>
    <lineage>
        <taxon>Eukaryota</taxon>
        <taxon>Metamonada</taxon>
        <taxon>Preaxostyla</taxon>
        <taxon>Oxymonadida</taxon>
        <taxon>Blattamonas</taxon>
    </lineage>
</organism>
<evidence type="ECO:0000259" key="2">
    <source>
        <dbReference type="Pfam" id="PF12774"/>
    </source>
</evidence>
<accession>A0ABQ9X5R7</accession>
<feature type="domain" description="Dynein heavy chain hydrolytic ATP-binding dynein motor region" evidence="2">
    <location>
        <begin position="257"/>
        <end position="346"/>
    </location>
</feature>
<dbReference type="PANTHER" id="PTHR45703:SF36">
    <property type="entry name" value="DYNEIN HEAVY CHAIN, CYTOPLASMIC"/>
    <property type="match status" value="1"/>
</dbReference>
<dbReference type="Pfam" id="PF12774">
    <property type="entry name" value="AAA_6"/>
    <property type="match status" value="1"/>
</dbReference>
<keyword evidence="4" id="KW-1185">Reference proteome</keyword>
<reference evidence="3 4" key="1">
    <citation type="journal article" date="2022" name="bioRxiv">
        <title>Genomics of Preaxostyla Flagellates Illuminates Evolutionary Transitions and the Path Towards Mitochondrial Loss.</title>
        <authorList>
            <person name="Novak L.V.F."/>
            <person name="Treitli S.C."/>
            <person name="Pyrih J."/>
            <person name="Halakuc P."/>
            <person name="Pipaliya S.V."/>
            <person name="Vacek V."/>
            <person name="Brzon O."/>
            <person name="Soukal P."/>
            <person name="Eme L."/>
            <person name="Dacks J.B."/>
            <person name="Karnkowska A."/>
            <person name="Elias M."/>
            <person name="Hampl V."/>
        </authorList>
    </citation>
    <scope>NUCLEOTIDE SEQUENCE [LARGE SCALE GENOMIC DNA]</scope>
    <source>
        <strain evidence="3">NAU3</strain>
        <tissue evidence="3">Gut</tissue>
    </source>
</reference>
<name>A0ABQ9X5R7_9EUKA</name>
<feature type="domain" description="Dynein heavy chain linker" evidence="1">
    <location>
        <begin position="1"/>
        <end position="140"/>
    </location>
</feature>
<dbReference type="InterPro" id="IPR035699">
    <property type="entry name" value="AAA_6"/>
</dbReference>
<evidence type="ECO:0000313" key="3">
    <source>
        <dbReference type="EMBL" id="KAK2947123.1"/>
    </source>
</evidence>
<dbReference type="Proteomes" id="UP001281761">
    <property type="component" value="Unassembled WGS sequence"/>
</dbReference>